<sequence length="71" mass="7220">MRLAVSSAATCGAVLSVASAGREKMAGSMKDNLAGEPGGEAHNPCGGVRTSGTKSWLVAGVFLWRNYGPPK</sequence>
<name>A0ABN9H005_9NEOB</name>
<proteinExistence type="predicted"/>
<reference evidence="2" key="1">
    <citation type="submission" date="2023-05" db="EMBL/GenBank/DDBJ databases">
        <authorList>
            <person name="Stuckert A."/>
        </authorList>
    </citation>
    <scope>NUCLEOTIDE SEQUENCE</scope>
</reference>
<keyword evidence="3" id="KW-1185">Reference proteome</keyword>
<gene>
    <name evidence="2" type="ORF">SPARVUS_LOCUS15048754</name>
</gene>
<dbReference type="Proteomes" id="UP001162483">
    <property type="component" value="Unassembled WGS sequence"/>
</dbReference>
<evidence type="ECO:0000313" key="3">
    <source>
        <dbReference type="Proteomes" id="UP001162483"/>
    </source>
</evidence>
<organism evidence="2 3">
    <name type="scientific">Staurois parvus</name>
    <dbReference type="NCBI Taxonomy" id="386267"/>
    <lineage>
        <taxon>Eukaryota</taxon>
        <taxon>Metazoa</taxon>
        <taxon>Chordata</taxon>
        <taxon>Craniata</taxon>
        <taxon>Vertebrata</taxon>
        <taxon>Euteleostomi</taxon>
        <taxon>Amphibia</taxon>
        <taxon>Batrachia</taxon>
        <taxon>Anura</taxon>
        <taxon>Neobatrachia</taxon>
        <taxon>Ranoidea</taxon>
        <taxon>Ranidae</taxon>
        <taxon>Staurois</taxon>
    </lineage>
</organism>
<accession>A0ABN9H005</accession>
<evidence type="ECO:0000313" key="2">
    <source>
        <dbReference type="EMBL" id="CAI9614387.1"/>
    </source>
</evidence>
<evidence type="ECO:0000256" key="1">
    <source>
        <dbReference type="SAM" id="MobiDB-lite"/>
    </source>
</evidence>
<evidence type="ECO:0008006" key="4">
    <source>
        <dbReference type="Google" id="ProtNLM"/>
    </source>
</evidence>
<feature type="region of interest" description="Disordered" evidence="1">
    <location>
        <begin position="28"/>
        <end position="47"/>
    </location>
</feature>
<comment type="caution">
    <text evidence="2">The sequence shown here is derived from an EMBL/GenBank/DDBJ whole genome shotgun (WGS) entry which is preliminary data.</text>
</comment>
<dbReference type="EMBL" id="CATNWA010019665">
    <property type="protein sequence ID" value="CAI9614387.1"/>
    <property type="molecule type" value="Genomic_DNA"/>
</dbReference>
<protein>
    <recommendedName>
        <fullName evidence="4">Secreted protein</fullName>
    </recommendedName>
</protein>